<proteinExistence type="predicted"/>
<evidence type="ECO:0000313" key="4">
    <source>
        <dbReference type="Proteomes" id="UP000017052"/>
    </source>
</evidence>
<protein>
    <submittedName>
        <fullName evidence="3">Sirohydrochlorin cobaltochelatase</fullName>
        <ecNumber evidence="3">4.99.1.3</ecNumber>
    </submittedName>
</protein>
<dbReference type="GO" id="GO:0046872">
    <property type="term" value="F:metal ion binding"/>
    <property type="evidence" value="ECO:0007669"/>
    <property type="project" value="UniProtKB-KW"/>
</dbReference>
<evidence type="ECO:0000256" key="1">
    <source>
        <dbReference type="ARBA" id="ARBA00022723"/>
    </source>
</evidence>
<dbReference type="InterPro" id="IPR050963">
    <property type="entry name" value="Sirohydro_Cobaltochel/CbiX"/>
</dbReference>
<dbReference type="EC" id="4.99.1.3" evidence="3"/>
<dbReference type="PANTHER" id="PTHR33542:SF5">
    <property type="entry name" value="FERROCHELATASE CHE1"/>
    <property type="match status" value="1"/>
</dbReference>
<accession>U2S9Z2</accession>
<reference evidence="3" key="1">
    <citation type="submission" date="2013-08" db="EMBL/GenBank/DDBJ databases">
        <authorList>
            <person name="Durkin A.S."/>
            <person name="Haft D.R."/>
            <person name="McCorrison J."/>
            <person name="Torralba M."/>
            <person name="Gillis M."/>
            <person name="Haft D.H."/>
            <person name="Methe B."/>
            <person name="Sutton G."/>
            <person name="Nelson K.E."/>
        </authorList>
    </citation>
    <scope>NUCLEOTIDE SEQUENCE [LARGE SCALE GENOMIC DNA]</scope>
    <source>
        <strain evidence="3">F0233</strain>
    </source>
</reference>
<dbReference type="GO" id="GO:0016852">
    <property type="term" value="F:sirohydrochlorin cobaltochelatase activity"/>
    <property type="evidence" value="ECO:0007669"/>
    <property type="project" value="UniProtKB-EC"/>
</dbReference>
<dbReference type="SUPFAM" id="SSF53800">
    <property type="entry name" value="Chelatase"/>
    <property type="match status" value="1"/>
</dbReference>
<dbReference type="AlphaFoldDB" id="U2S9Z2"/>
<organism evidence="3 4">
    <name type="scientific">Propionibacterium acidifaciens F0233</name>
    <dbReference type="NCBI Taxonomy" id="553198"/>
    <lineage>
        <taxon>Bacteria</taxon>
        <taxon>Bacillati</taxon>
        <taxon>Actinomycetota</taxon>
        <taxon>Actinomycetes</taxon>
        <taxon>Propionibacteriales</taxon>
        <taxon>Propionibacteriaceae</taxon>
        <taxon>Propionibacterium</taxon>
    </lineage>
</organism>
<dbReference type="EMBL" id="ACVN02000030">
    <property type="protein sequence ID" value="ERK62438.1"/>
    <property type="molecule type" value="Genomic_DNA"/>
</dbReference>
<name>U2S9Z2_9ACTN</name>
<evidence type="ECO:0000256" key="2">
    <source>
        <dbReference type="ARBA" id="ARBA00023239"/>
    </source>
</evidence>
<keyword evidence="4" id="KW-1185">Reference proteome</keyword>
<evidence type="ECO:0000313" key="3">
    <source>
        <dbReference type="EMBL" id="ERK62438.1"/>
    </source>
</evidence>
<comment type="caution">
    <text evidence="3">The sequence shown here is derived from an EMBL/GenBank/DDBJ whole genome shotgun (WGS) entry which is preliminary data.</text>
</comment>
<gene>
    <name evidence="3" type="primary">cbiX_1</name>
    <name evidence="3" type="ORF">HMPREF0682_2920</name>
</gene>
<dbReference type="InterPro" id="IPR002762">
    <property type="entry name" value="CbiX-like"/>
</dbReference>
<keyword evidence="1" id="KW-0479">Metal-binding</keyword>
<dbReference type="Gene3D" id="3.40.50.1400">
    <property type="match status" value="2"/>
</dbReference>
<dbReference type="PANTHER" id="PTHR33542">
    <property type="entry name" value="SIROHYDROCHLORIN FERROCHELATASE, CHLOROPLASTIC"/>
    <property type="match status" value="1"/>
</dbReference>
<keyword evidence="2 3" id="KW-0456">Lyase</keyword>
<dbReference type="Proteomes" id="UP000017052">
    <property type="component" value="Unassembled WGS sequence"/>
</dbReference>
<sequence length="182" mass="19363">MDVHEETLERTLPAAGPAIVVPAFLSAGHHVTHDIPTAIERTHGRARITSHVGPDLDPALRDRLTELGPLGDGVVLAPAGSNHERANRGTRATAERLSALLGRPVEVGFFHSAHPSPAEALARLRTAGAEDVSVATNVLLPGLYQKRIAALGLPTTRPIGVHEALIEAIVRRHLAALPHRPY</sequence>
<dbReference type="Pfam" id="PF01903">
    <property type="entry name" value="CbiX"/>
    <property type="match status" value="2"/>
</dbReference>
<dbReference type="OrthoDB" id="7345302at2"/>